<comment type="caution">
    <text evidence="1">The sequence shown here is derived from an EMBL/GenBank/DDBJ whole genome shotgun (WGS) entry which is preliminary data.</text>
</comment>
<evidence type="ECO:0000313" key="2">
    <source>
        <dbReference type="Proteomes" id="UP000078356"/>
    </source>
</evidence>
<dbReference type="EMBL" id="LWCR01000056">
    <property type="protein sequence ID" value="OAN24896.1"/>
    <property type="molecule type" value="Genomic_DNA"/>
</dbReference>
<evidence type="ECO:0000313" key="1">
    <source>
        <dbReference type="EMBL" id="OAN24896.1"/>
    </source>
</evidence>
<protein>
    <submittedName>
        <fullName evidence="1">Uncharacterized protein</fullName>
    </submittedName>
</protein>
<proteinExistence type="predicted"/>
<gene>
    <name evidence="1" type="ORF">A4V15_07525</name>
</gene>
<name>A0A178L6W3_9PSED</name>
<organism evidence="1 2">
    <name type="scientific">Pseudomonas oryzihabitans</name>
    <dbReference type="NCBI Taxonomy" id="47885"/>
    <lineage>
        <taxon>Bacteria</taxon>
        <taxon>Pseudomonadati</taxon>
        <taxon>Pseudomonadota</taxon>
        <taxon>Gammaproteobacteria</taxon>
        <taxon>Pseudomonadales</taxon>
        <taxon>Pseudomonadaceae</taxon>
        <taxon>Pseudomonas</taxon>
    </lineage>
</organism>
<reference evidence="1 2" key="1">
    <citation type="submission" date="2016-04" db="EMBL/GenBank/DDBJ databases">
        <title>Draft Genome Sequences of Staphylococcus capitis Strain H36, S. capitis Strain H65, S. cohnii Strain H62, S. hominis Strain H69, Mycobacterium iranicum Strain H39, Plantibacter sp. Strain H53, Pseudomonas oryzihabitans Strain H72, and Microbacterium sp. Strain H83, isolated from residential settings.</title>
        <authorList>
            <person name="Lymperopoulou D."/>
            <person name="Adams R.I."/>
            <person name="Lindow S."/>
            <person name="Coil D.A."/>
            <person name="Jospin G."/>
            <person name="Eisen J.A."/>
        </authorList>
    </citation>
    <scope>NUCLEOTIDE SEQUENCE [LARGE SCALE GENOMIC DNA]</scope>
    <source>
        <strain evidence="1 2">H72</strain>
    </source>
</reference>
<dbReference type="RefSeq" id="WP_064309154.1">
    <property type="nucleotide sequence ID" value="NZ_LWCR01000056.1"/>
</dbReference>
<sequence length="289" mass="31144">MQDLKEFTFKTRLLSLEPGLYIARYASLHDAERPCLISLQPTLIGKSTVDFFPGESVVRNTLAQLGDTLIIRVKNGCGTLLITEYQLQGVSLQTVDLRIDRIDTSEAILRPTSGNADIGQPGARAATVALELTGHFAEGVSSVHATTLGDPARTQRLEGFRIDWPGRPAGVDLAYGCQIAGVLQPAVTTGQFLGASNKQLPITAIALALVGPRRADYRLEAWAAFAGLAPQPLLPGEECVAPANAFLTALHVSINPGVEMNACRYQSPWDGHDPHRSMCAFREEALQET</sequence>
<dbReference type="AlphaFoldDB" id="A0A178L6W3"/>
<dbReference type="Proteomes" id="UP000078356">
    <property type="component" value="Unassembled WGS sequence"/>
</dbReference>
<accession>A0A178L6W3</accession>